<keyword evidence="3" id="KW-1185">Reference proteome</keyword>
<name>A0A238ZRP5_9ACTN</name>
<dbReference type="OrthoDB" id="9802944at2"/>
<evidence type="ECO:0000256" key="1">
    <source>
        <dbReference type="SAM" id="MobiDB-lite"/>
    </source>
</evidence>
<organism evidence="2 3">
    <name type="scientific">Blastococcus mobilis</name>
    <dbReference type="NCBI Taxonomy" id="1938746"/>
    <lineage>
        <taxon>Bacteria</taxon>
        <taxon>Bacillati</taxon>
        <taxon>Actinomycetota</taxon>
        <taxon>Actinomycetes</taxon>
        <taxon>Geodermatophilales</taxon>
        <taxon>Geodermatophilaceae</taxon>
        <taxon>Blastococcus</taxon>
    </lineage>
</organism>
<feature type="region of interest" description="Disordered" evidence="1">
    <location>
        <begin position="60"/>
        <end position="84"/>
    </location>
</feature>
<protein>
    <recommendedName>
        <fullName evidence="4">Helix-turn-helix domain-containing protein</fullName>
    </recommendedName>
</protein>
<sequence>MANDTTRPPADTAWGPKHIAHYLDVSERHVRDIRREDETFPPPRMVGSRPRWCPDAVRRWVADGGSTRPPTRQTGPKRKGPGRV</sequence>
<reference evidence="2 3" key="1">
    <citation type="submission" date="2017-06" db="EMBL/GenBank/DDBJ databases">
        <authorList>
            <person name="Kim H.J."/>
            <person name="Triplett B.A."/>
        </authorList>
    </citation>
    <scope>NUCLEOTIDE SEQUENCE [LARGE SCALE GENOMIC DNA]</scope>
    <source>
        <strain evidence="2 3">DSM 44272</strain>
    </source>
</reference>
<feature type="compositionally biased region" description="Basic residues" evidence="1">
    <location>
        <begin position="75"/>
        <end position="84"/>
    </location>
</feature>
<evidence type="ECO:0000313" key="2">
    <source>
        <dbReference type="EMBL" id="SNR85731.1"/>
    </source>
</evidence>
<evidence type="ECO:0008006" key="4">
    <source>
        <dbReference type="Google" id="ProtNLM"/>
    </source>
</evidence>
<evidence type="ECO:0000313" key="3">
    <source>
        <dbReference type="Proteomes" id="UP000198403"/>
    </source>
</evidence>
<dbReference type="EMBL" id="FZNO01000032">
    <property type="protein sequence ID" value="SNR85731.1"/>
    <property type="molecule type" value="Genomic_DNA"/>
</dbReference>
<gene>
    <name evidence="2" type="ORF">SAMN06272737_1323</name>
</gene>
<dbReference type="AlphaFoldDB" id="A0A238ZRP5"/>
<accession>A0A238ZRP5</accession>
<dbReference type="Proteomes" id="UP000198403">
    <property type="component" value="Unassembled WGS sequence"/>
</dbReference>
<proteinExistence type="predicted"/>
<dbReference type="RefSeq" id="WP_089338541.1">
    <property type="nucleotide sequence ID" value="NZ_FZNO01000032.1"/>
</dbReference>